<gene>
    <name evidence="1" type="ORF">S01H4_63169</name>
</gene>
<comment type="caution">
    <text evidence="1">The sequence shown here is derived from an EMBL/GenBank/DDBJ whole genome shotgun (WGS) entry which is preliminary data.</text>
</comment>
<dbReference type="AlphaFoldDB" id="X1E4T9"/>
<sequence length="29" mass="3340">TFRNVKSTFKIYFKNAATQTSEVGIIEMD</sequence>
<organism evidence="1">
    <name type="scientific">marine sediment metagenome</name>
    <dbReference type="NCBI Taxonomy" id="412755"/>
    <lineage>
        <taxon>unclassified sequences</taxon>
        <taxon>metagenomes</taxon>
        <taxon>ecological metagenomes</taxon>
    </lineage>
</organism>
<reference evidence="1" key="1">
    <citation type="journal article" date="2014" name="Front. Microbiol.">
        <title>High frequency of phylogenetically diverse reductive dehalogenase-homologous genes in deep subseafloor sedimentary metagenomes.</title>
        <authorList>
            <person name="Kawai M."/>
            <person name="Futagami T."/>
            <person name="Toyoda A."/>
            <person name="Takaki Y."/>
            <person name="Nishi S."/>
            <person name="Hori S."/>
            <person name="Arai W."/>
            <person name="Tsubouchi T."/>
            <person name="Morono Y."/>
            <person name="Uchiyama I."/>
            <person name="Ito T."/>
            <person name="Fujiyama A."/>
            <person name="Inagaki F."/>
            <person name="Takami H."/>
        </authorList>
    </citation>
    <scope>NUCLEOTIDE SEQUENCE</scope>
    <source>
        <strain evidence="1">Expedition CK06-06</strain>
    </source>
</reference>
<evidence type="ECO:0000313" key="1">
    <source>
        <dbReference type="EMBL" id="GAH12209.1"/>
    </source>
</evidence>
<accession>X1E4T9</accession>
<protein>
    <submittedName>
        <fullName evidence="1">Uncharacterized protein</fullName>
    </submittedName>
</protein>
<name>X1E4T9_9ZZZZ</name>
<dbReference type="EMBL" id="BART01037907">
    <property type="protein sequence ID" value="GAH12209.1"/>
    <property type="molecule type" value="Genomic_DNA"/>
</dbReference>
<feature type="non-terminal residue" evidence="1">
    <location>
        <position position="1"/>
    </location>
</feature>
<proteinExistence type="predicted"/>